<proteinExistence type="predicted"/>
<dbReference type="SUPFAM" id="SSF55681">
    <property type="entry name" value="Class II aaRS and biotin synthetases"/>
    <property type="match status" value="1"/>
</dbReference>
<dbReference type="Pfam" id="PF08279">
    <property type="entry name" value="HTH_11"/>
    <property type="match status" value="1"/>
</dbReference>
<feature type="domain" description="BPL/LPL catalytic" evidence="1">
    <location>
        <begin position="89"/>
        <end position="196"/>
    </location>
</feature>
<accession>I5ARA0</accession>
<dbReference type="Gene3D" id="1.10.10.10">
    <property type="entry name" value="Winged helix-like DNA-binding domain superfamily/Winged helix DNA-binding domain"/>
    <property type="match status" value="1"/>
</dbReference>
<dbReference type="EMBL" id="CM001487">
    <property type="protein sequence ID" value="EIM56323.1"/>
    <property type="molecule type" value="Genomic_DNA"/>
</dbReference>
<dbReference type="eggNOG" id="COG1654">
    <property type="taxonomic scope" value="Bacteria"/>
</dbReference>
<reference evidence="3 4" key="2">
    <citation type="submission" date="2012-02" db="EMBL/GenBank/DDBJ databases">
        <title>Improved High-Quality Draft sequence of Eubacterium cellulosolvens 6.</title>
        <authorList>
            <consortium name="US DOE Joint Genome Institute"/>
            <person name="Lucas S."/>
            <person name="Han J."/>
            <person name="Lapidus A."/>
            <person name="Cheng J.-F."/>
            <person name="Goodwin L."/>
            <person name="Pitluck S."/>
            <person name="Peters L."/>
            <person name="Mikhailova N."/>
            <person name="Gu W."/>
            <person name="Detter J.C."/>
            <person name="Han C."/>
            <person name="Tapia R."/>
            <person name="Land M."/>
            <person name="Hauser L."/>
            <person name="Kyrpides N."/>
            <person name="Ivanova N."/>
            <person name="Pagani I."/>
            <person name="Johnson E."/>
            <person name="Mukhopadhyay B."/>
            <person name="Anderson I."/>
            <person name="Woyke T."/>
        </authorList>
    </citation>
    <scope>NUCLEOTIDE SEQUENCE [LARGE SCALE GENOMIC DNA]</scope>
    <source>
        <strain evidence="3 4">6</strain>
    </source>
</reference>
<dbReference type="STRING" id="633697.EubceDRAFT1_0473"/>
<reference evidence="3 4" key="1">
    <citation type="submission" date="2010-08" db="EMBL/GenBank/DDBJ databases">
        <authorList>
            <consortium name="US DOE Joint Genome Institute (JGI-PGF)"/>
            <person name="Lucas S."/>
            <person name="Copeland A."/>
            <person name="Lapidus A."/>
            <person name="Cheng J.-F."/>
            <person name="Bruce D."/>
            <person name="Goodwin L."/>
            <person name="Pitluck S."/>
            <person name="Land M.L."/>
            <person name="Hauser L."/>
            <person name="Chang Y.-J."/>
            <person name="Anderson I.J."/>
            <person name="Johnson E."/>
            <person name="Mulhopadhyay B."/>
            <person name="Kyrpides N."/>
            <person name="Woyke T.J."/>
        </authorList>
    </citation>
    <scope>NUCLEOTIDE SEQUENCE [LARGE SCALE GENOMIC DNA]</scope>
    <source>
        <strain evidence="3 4">6</strain>
    </source>
</reference>
<dbReference type="SUPFAM" id="SSF46785">
    <property type="entry name" value="Winged helix' DNA-binding domain"/>
    <property type="match status" value="1"/>
</dbReference>
<dbReference type="InterPro" id="IPR036388">
    <property type="entry name" value="WH-like_DNA-bd_sf"/>
</dbReference>
<evidence type="ECO:0000313" key="3">
    <source>
        <dbReference type="EMBL" id="EIM56323.1"/>
    </source>
</evidence>
<dbReference type="AlphaFoldDB" id="I5ARA0"/>
<dbReference type="Gene3D" id="3.30.930.10">
    <property type="entry name" value="Bira Bifunctional Protein, Domain 2"/>
    <property type="match status" value="1"/>
</dbReference>
<feature type="domain" description="Helix-turn-helix type 11" evidence="2">
    <location>
        <begin position="13"/>
        <end position="56"/>
    </location>
</feature>
<protein>
    <submittedName>
        <fullName evidence="3">Biotin-(Acetyl-CoA carboxylase) ligase</fullName>
    </submittedName>
</protein>
<sequence>MLKEQIIHDLTLLGGQPVSGQELADRYHVSRNAIWKAIQSLKENNIPIITVGRKGYALPPDLDLLTEAGIRQNLIPEFQDLPILIYDEIDSTNTEARRRIARGNTAPALLVTGRQTKGRGHKGSSFESPDKGLYMTLIFRTELPPDKLILISKAAAAAVCTSHCQNDTAPLSIREVSDLWQDGKKAGGILTEAIAEDVETGTYNLCFTGIGLRLAHPAMQKISRARLAAEIAVYLLTADYRHPEAIERHYKRFHI</sequence>
<dbReference type="Pfam" id="PF03099">
    <property type="entry name" value="BPL_LplA_LipB"/>
    <property type="match status" value="1"/>
</dbReference>
<organism evidence="3 4">
    <name type="scientific">Eubacterium cellulosolvens (strain ATCC 43171 / JCM 9499 / 6)</name>
    <name type="common">Cillobacterium cellulosolvens</name>
    <dbReference type="NCBI Taxonomy" id="633697"/>
    <lineage>
        <taxon>Bacteria</taxon>
        <taxon>Bacillati</taxon>
        <taxon>Bacillota</taxon>
        <taxon>Clostridia</taxon>
        <taxon>Eubacteriales</taxon>
        <taxon>Eubacteriaceae</taxon>
        <taxon>Eubacterium</taxon>
    </lineage>
</organism>
<dbReference type="InterPro" id="IPR013196">
    <property type="entry name" value="HTH_11"/>
</dbReference>
<dbReference type="PANTHER" id="PTHR12835:SF5">
    <property type="entry name" value="BIOTIN--PROTEIN LIGASE"/>
    <property type="match status" value="1"/>
</dbReference>
<name>I5ARA0_EUBC6</name>
<gene>
    <name evidence="3" type="ORF">EubceDRAFT1_0473</name>
</gene>
<evidence type="ECO:0000313" key="4">
    <source>
        <dbReference type="Proteomes" id="UP000005753"/>
    </source>
</evidence>
<dbReference type="GO" id="GO:0009249">
    <property type="term" value="P:protein lipoylation"/>
    <property type="evidence" value="ECO:0007669"/>
    <property type="project" value="UniProtKB-ARBA"/>
</dbReference>
<dbReference type="OrthoDB" id="9807064at2"/>
<keyword evidence="3" id="KW-0436">Ligase</keyword>
<dbReference type="eggNOG" id="COG0340">
    <property type="taxonomic scope" value="Bacteria"/>
</dbReference>
<evidence type="ECO:0000259" key="2">
    <source>
        <dbReference type="Pfam" id="PF08279"/>
    </source>
</evidence>
<dbReference type="InterPro" id="IPR045864">
    <property type="entry name" value="aa-tRNA-synth_II/BPL/LPL"/>
</dbReference>
<dbReference type="GO" id="GO:0016740">
    <property type="term" value="F:transferase activity"/>
    <property type="evidence" value="ECO:0007669"/>
    <property type="project" value="UniProtKB-ARBA"/>
</dbReference>
<keyword evidence="4" id="KW-1185">Reference proteome</keyword>
<dbReference type="PANTHER" id="PTHR12835">
    <property type="entry name" value="BIOTIN PROTEIN LIGASE"/>
    <property type="match status" value="1"/>
</dbReference>
<dbReference type="HOGENOM" id="CLU_1088789_0_0_9"/>
<evidence type="ECO:0000259" key="1">
    <source>
        <dbReference type="Pfam" id="PF03099"/>
    </source>
</evidence>
<dbReference type="GO" id="GO:0004077">
    <property type="term" value="F:biotin--[biotin carboxyl-carrier protein] ligase activity"/>
    <property type="evidence" value="ECO:0007669"/>
    <property type="project" value="TreeGrafter"/>
</dbReference>
<dbReference type="GO" id="GO:0005737">
    <property type="term" value="C:cytoplasm"/>
    <property type="evidence" value="ECO:0007669"/>
    <property type="project" value="TreeGrafter"/>
</dbReference>
<dbReference type="InterPro" id="IPR004143">
    <property type="entry name" value="BPL_LPL_catalytic"/>
</dbReference>
<dbReference type="InterPro" id="IPR036390">
    <property type="entry name" value="WH_DNA-bd_sf"/>
</dbReference>
<dbReference type="Proteomes" id="UP000005753">
    <property type="component" value="Chromosome"/>
</dbReference>